<dbReference type="FunFam" id="2.30.30.100:FF:000027">
    <property type="entry name" value="U6 snRNA-associated Sm-like protein LSm8"/>
    <property type="match status" value="1"/>
</dbReference>
<comment type="function">
    <text evidence="9">Plays role in pre-mRNA splicing as component of the U4/U6-U5 tri-snRNP complex that is involved in spliceosome assembly, and as component of the precatalytic spliceosome (spliceosome B complex). The heptameric LSM2-8 complex binds specifically to the 3'-terminal U-tract of U6 snRNA.</text>
</comment>
<dbReference type="OMA" id="AACDQTT"/>
<evidence type="ECO:0000313" key="13">
    <source>
        <dbReference type="Proteomes" id="UP000182444"/>
    </source>
</evidence>
<dbReference type="GO" id="GO:0046540">
    <property type="term" value="C:U4/U6 x U5 tri-snRNP complex"/>
    <property type="evidence" value="ECO:0007669"/>
    <property type="project" value="UniProtKB-UniRule"/>
</dbReference>
<dbReference type="InterPro" id="IPR034103">
    <property type="entry name" value="Lsm8"/>
</dbReference>
<evidence type="ECO:0000256" key="7">
    <source>
        <dbReference type="ARBA" id="ARBA00023242"/>
    </source>
</evidence>
<dbReference type="SUPFAM" id="SSF50182">
    <property type="entry name" value="Sm-like ribonucleoproteins"/>
    <property type="match status" value="1"/>
</dbReference>
<dbReference type="Gene3D" id="2.30.30.100">
    <property type="match status" value="1"/>
</dbReference>
<dbReference type="InterPro" id="IPR047575">
    <property type="entry name" value="Sm"/>
</dbReference>
<dbReference type="InterPro" id="IPR001163">
    <property type="entry name" value="Sm_dom_euk/arc"/>
</dbReference>
<dbReference type="VEuPathDB" id="FungiDB:YALI0_B06534g"/>
<dbReference type="GO" id="GO:0071011">
    <property type="term" value="C:precatalytic spliceosome"/>
    <property type="evidence" value="ECO:0007669"/>
    <property type="project" value="TreeGrafter"/>
</dbReference>
<gene>
    <name evidence="9" type="primary">LSM8</name>
    <name evidence="12" type="ORF">B0I71DRAFT_134046</name>
    <name evidence="11" type="ORF">YALI1_B08580g</name>
</gene>
<evidence type="ECO:0000313" key="11">
    <source>
        <dbReference type="EMBL" id="AOW01313.1"/>
    </source>
</evidence>
<feature type="domain" description="Sm" evidence="10">
    <location>
        <begin position="1"/>
        <end position="75"/>
    </location>
</feature>
<dbReference type="GO" id="GO:0003729">
    <property type="term" value="F:mRNA binding"/>
    <property type="evidence" value="ECO:0007669"/>
    <property type="project" value="TreeGrafter"/>
</dbReference>
<dbReference type="InterPro" id="IPR044642">
    <property type="entry name" value="PTHR15588"/>
</dbReference>
<keyword evidence="6 9" id="KW-0508">mRNA splicing</keyword>
<dbReference type="eggNOG" id="KOG1784">
    <property type="taxonomic scope" value="Eukaryota"/>
</dbReference>
<evidence type="ECO:0000256" key="9">
    <source>
        <dbReference type="RuleBase" id="RU365048"/>
    </source>
</evidence>
<evidence type="ECO:0000256" key="3">
    <source>
        <dbReference type="ARBA" id="ARBA00022664"/>
    </source>
</evidence>
<evidence type="ECO:0000256" key="6">
    <source>
        <dbReference type="ARBA" id="ARBA00023187"/>
    </source>
</evidence>
<dbReference type="VEuPathDB" id="FungiDB:YALI1_B08580g"/>
<sequence>MSALSGYINKPVTVITTDGRLILGILQGYDQATNVILSNTRERVITPDEPTEVVDLGLYMLRGDCIACVGETDLELDGSIQWGEVRGEELGDTRGNR</sequence>
<dbReference type="GO" id="GO:0005682">
    <property type="term" value="C:U5 snRNP"/>
    <property type="evidence" value="ECO:0007669"/>
    <property type="project" value="EnsemblFungi"/>
</dbReference>
<evidence type="ECO:0000256" key="8">
    <source>
        <dbReference type="ARBA" id="ARBA00023274"/>
    </source>
</evidence>
<evidence type="ECO:0000313" key="14">
    <source>
        <dbReference type="Proteomes" id="UP000256601"/>
    </source>
</evidence>
<dbReference type="GO" id="GO:0005688">
    <property type="term" value="C:U6 snRNP"/>
    <property type="evidence" value="ECO:0007669"/>
    <property type="project" value="UniProtKB-UniRule"/>
</dbReference>
<evidence type="ECO:0000259" key="10">
    <source>
        <dbReference type="PROSITE" id="PS52002"/>
    </source>
</evidence>
<dbReference type="EMBL" id="KZ859028">
    <property type="protein sequence ID" value="RDW24574.1"/>
    <property type="molecule type" value="Genomic_DNA"/>
</dbReference>
<keyword evidence="7 9" id="KW-0539">Nucleus</keyword>
<evidence type="ECO:0000256" key="2">
    <source>
        <dbReference type="ARBA" id="ARBA00006850"/>
    </source>
</evidence>
<organism evidence="11 13">
    <name type="scientific">Yarrowia lipolytica</name>
    <name type="common">Candida lipolytica</name>
    <dbReference type="NCBI Taxonomy" id="4952"/>
    <lineage>
        <taxon>Eukaryota</taxon>
        <taxon>Fungi</taxon>
        <taxon>Dikarya</taxon>
        <taxon>Ascomycota</taxon>
        <taxon>Saccharomycotina</taxon>
        <taxon>Dipodascomycetes</taxon>
        <taxon>Dipodascales</taxon>
        <taxon>Dipodascales incertae sedis</taxon>
        <taxon>Yarrowia</taxon>
    </lineage>
</organism>
<dbReference type="KEGG" id="yli:2907044"/>
<evidence type="ECO:0000256" key="5">
    <source>
        <dbReference type="ARBA" id="ARBA00022884"/>
    </source>
</evidence>
<dbReference type="Pfam" id="PF01423">
    <property type="entry name" value="LSM"/>
    <property type="match status" value="1"/>
</dbReference>
<dbReference type="OrthoDB" id="422364at2759"/>
<dbReference type="RefSeq" id="XP_500571.1">
    <property type="nucleotide sequence ID" value="XM_500571.1"/>
</dbReference>
<dbReference type="GeneID" id="2907044"/>
<dbReference type="GO" id="GO:0000398">
    <property type="term" value="P:mRNA splicing, via spliceosome"/>
    <property type="evidence" value="ECO:0007669"/>
    <property type="project" value="UniProtKB-UniRule"/>
</dbReference>
<name>A0A1H6PIQ5_YARLL</name>
<dbReference type="PANTHER" id="PTHR15588:SF9">
    <property type="entry name" value="U6 SNRNA-ASSOCIATED SM-LIKE PROTEIN LSM8"/>
    <property type="match status" value="1"/>
</dbReference>
<reference evidence="11 13" key="1">
    <citation type="journal article" date="2016" name="PLoS ONE">
        <title>Sequence Assembly of Yarrowia lipolytica Strain W29/CLIB89 Shows Transposable Element Diversity.</title>
        <authorList>
            <person name="Magnan C."/>
            <person name="Yu J."/>
            <person name="Chang I."/>
            <person name="Jahn E."/>
            <person name="Kanomata Y."/>
            <person name="Wu J."/>
            <person name="Zeller M."/>
            <person name="Oakes M."/>
            <person name="Baldi P."/>
            <person name="Sandmeyer S."/>
        </authorList>
    </citation>
    <scope>NUCLEOTIDE SEQUENCE [LARGE SCALE GENOMIC DNA]</scope>
    <source>
        <strain evidence="11">CLIB89</strain>
        <strain evidence="13">CLIB89(W29)</strain>
    </source>
</reference>
<evidence type="ECO:0000256" key="1">
    <source>
        <dbReference type="ARBA" id="ARBA00004123"/>
    </source>
</evidence>
<evidence type="ECO:0000313" key="12">
    <source>
        <dbReference type="EMBL" id="RDW24574.1"/>
    </source>
</evidence>
<dbReference type="PROSITE" id="PS52002">
    <property type="entry name" value="SM"/>
    <property type="match status" value="1"/>
</dbReference>
<keyword evidence="3 9" id="KW-0507">mRNA processing</keyword>
<keyword evidence="5 9" id="KW-0694">RNA-binding</keyword>
<comment type="similarity">
    <text evidence="2 9">Belongs to the snRNP Sm proteins family.</text>
</comment>
<protein>
    <recommendedName>
        <fullName evidence="9">LSM2-LSM8 complex subunit LSM8</fullName>
    </recommendedName>
</protein>
<reference evidence="12 14" key="2">
    <citation type="submission" date="2018-07" db="EMBL/GenBank/DDBJ databases">
        <title>Draft Genome Assemblies for Five Robust Yarrowia lipolytica Strains Exhibiting High Lipid Production and Pentose Sugar Utilization and Sugar Alcohol Secretion from Undetoxified Lignocellulosic Biomass Hydrolysates.</title>
        <authorList>
            <consortium name="DOE Joint Genome Institute"/>
            <person name="Walker C."/>
            <person name="Ryu S."/>
            <person name="Na H."/>
            <person name="Zane M."/>
            <person name="LaButti K."/>
            <person name="Lipzen A."/>
            <person name="Haridas S."/>
            <person name="Barry K."/>
            <person name="Grigoriev I.V."/>
            <person name="Quarterman J."/>
            <person name="Slininger P."/>
            <person name="Dien B."/>
            <person name="Trinh C.T."/>
        </authorList>
    </citation>
    <scope>NUCLEOTIDE SEQUENCE [LARGE SCALE GENOMIC DNA]</scope>
    <source>
        <strain evidence="12 14">YB392</strain>
    </source>
</reference>
<dbReference type="Proteomes" id="UP000256601">
    <property type="component" value="Unassembled WGS sequence"/>
</dbReference>
<dbReference type="EMBL" id="CP017554">
    <property type="protein sequence ID" value="AOW01313.1"/>
    <property type="molecule type" value="Genomic_DNA"/>
</dbReference>
<comment type="subcellular location">
    <subcellularLocation>
        <location evidence="1 9">Nucleus</location>
    </subcellularLocation>
</comment>
<dbReference type="PANTHER" id="PTHR15588">
    <property type="entry name" value="LSM1"/>
    <property type="match status" value="1"/>
</dbReference>
<accession>A0A1H6PIQ5</accession>
<comment type="subunit">
    <text evidence="9">LSm subunits form a heteromer with a doughnut shape.</text>
</comment>
<evidence type="ECO:0000256" key="4">
    <source>
        <dbReference type="ARBA" id="ARBA00022728"/>
    </source>
</evidence>
<dbReference type="GO" id="GO:0030620">
    <property type="term" value="F:U2 snRNA binding"/>
    <property type="evidence" value="ECO:0007669"/>
    <property type="project" value="EnsemblFungi"/>
</dbReference>
<proteinExistence type="inferred from homology"/>
<dbReference type="InterPro" id="IPR010920">
    <property type="entry name" value="LSM_dom_sf"/>
</dbReference>
<dbReference type="Proteomes" id="UP000182444">
    <property type="component" value="Chromosome 1B"/>
</dbReference>
<keyword evidence="8 9" id="KW-0687">Ribonucleoprotein</keyword>
<dbReference type="AlphaFoldDB" id="A0A1H6PIQ5"/>
<dbReference type="CDD" id="cd01727">
    <property type="entry name" value="LSm8"/>
    <property type="match status" value="1"/>
</dbReference>
<dbReference type="SMART" id="SM00651">
    <property type="entry name" value="Sm"/>
    <property type="match status" value="1"/>
</dbReference>
<keyword evidence="4 9" id="KW-0747">Spliceosome</keyword>